<dbReference type="Pfam" id="PF10536">
    <property type="entry name" value="PMD"/>
    <property type="match status" value="1"/>
</dbReference>
<dbReference type="AlphaFoldDB" id="A0A7N2M9P0"/>
<name>A0A7N2M9P0_QUELO</name>
<dbReference type="PANTHER" id="PTHR46033">
    <property type="entry name" value="PROTEIN MAIN-LIKE 2"/>
    <property type="match status" value="1"/>
</dbReference>
<dbReference type="GO" id="GO:0010073">
    <property type="term" value="P:meristem maintenance"/>
    <property type="evidence" value="ECO:0007669"/>
    <property type="project" value="InterPro"/>
</dbReference>
<dbReference type="InParanoid" id="A0A7N2M9P0"/>
<organism evidence="2 3">
    <name type="scientific">Quercus lobata</name>
    <name type="common">Valley oak</name>
    <dbReference type="NCBI Taxonomy" id="97700"/>
    <lineage>
        <taxon>Eukaryota</taxon>
        <taxon>Viridiplantae</taxon>
        <taxon>Streptophyta</taxon>
        <taxon>Embryophyta</taxon>
        <taxon>Tracheophyta</taxon>
        <taxon>Spermatophyta</taxon>
        <taxon>Magnoliopsida</taxon>
        <taxon>eudicotyledons</taxon>
        <taxon>Gunneridae</taxon>
        <taxon>Pentapetalae</taxon>
        <taxon>rosids</taxon>
        <taxon>fabids</taxon>
        <taxon>Fagales</taxon>
        <taxon>Fagaceae</taxon>
        <taxon>Quercus</taxon>
    </lineage>
</organism>
<evidence type="ECO:0000313" key="3">
    <source>
        <dbReference type="Proteomes" id="UP000594261"/>
    </source>
</evidence>
<dbReference type="Proteomes" id="UP000594261">
    <property type="component" value="Chromosome 8"/>
</dbReference>
<dbReference type="Gramene" id="QL08p011766:mrna">
    <property type="protein sequence ID" value="QL08p011766:mrna"/>
    <property type="gene ID" value="QL08p011766"/>
</dbReference>
<sequence length="204" mass="22876">MEELIENIIEVRKELIVSPSGGNPTLRNGHFLRPSIPFSSIHVQLPSPSFFSTTTSSEPGNPLETPELKEIEERLIQARKDFVCSAASSACQYPWLMHFMESESELEHEAFLSLWLSRFVFPEISKGTITKLVFPIVIHLARGTRLALAPAVLASIYRDLSVLKAKIVALIELESYNEKDNGLAITLSAPFELVRNWAWVLGEI</sequence>
<protein>
    <recommendedName>
        <fullName evidence="1">Aminotransferase-like plant mobile domain-containing protein</fullName>
    </recommendedName>
</protein>
<accession>A0A7N2M9P0</accession>
<dbReference type="EMBL" id="LRBV02000008">
    <property type="status" value="NOT_ANNOTATED_CDS"/>
    <property type="molecule type" value="Genomic_DNA"/>
</dbReference>
<dbReference type="InterPro" id="IPR044824">
    <property type="entry name" value="MAIN-like"/>
</dbReference>
<feature type="domain" description="Aminotransferase-like plant mobile" evidence="1">
    <location>
        <begin position="62"/>
        <end position="199"/>
    </location>
</feature>
<dbReference type="InterPro" id="IPR019557">
    <property type="entry name" value="AminoTfrase-like_pln_mobile"/>
</dbReference>
<dbReference type="PANTHER" id="PTHR46033:SF67">
    <property type="entry name" value="AMINOTRANSFERASE-LIKE, PLANT MOBILE DOMAIN FAMILY PROTEIN"/>
    <property type="match status" value="1"/>
</dbReference>
<keyword evidence="3" id="KW-1185">Reference proteome</keyword>
<reference evidence="2 3" key="1">
    <citation type="journal article" date="2016" name="G3 (Bethesda)">
        <title>First Draft Assembly and Annotation of the Genome of a California Endemic Oak Quercus lobata Nee (Fagaceae).</title>
        <authorList>
            <person name="Sork V.L."/>
            <person name="Fitz-Gibbon S.T."/>
            <person name="Puiu D."/>
            <person name="Crepeau M."/>
            <person name="Gugger P.F."/>
            <person name="Sherman R."/>
            <person name="Stevens K."/>
            <person name="Langley C.H."/>
            <person name="Pellegrini M."/>
            <person name="Salzberg S.L."/>
        </authorList>
    </citation>
    <scope>NUCLEOTIDE SEQUENCE [LARGE SCALE GENOMIC DNA]</scope>
    <source>
        <strain evidence="2 3">cv. SW786</strain>
    </source>
</reference>
<evidence type="ECO:0000259" key="1">
    <source>
        <dbReference type="Pfam" id="PF10536"/>
    </source>
</evidence>
<dbReference type="EnsemblPlants" id="QL08p011766:mrna">
    <property type="protein sequence ID" value="QL08p011766:mrna"/>
    <property type="gene ID" value="QL08p011766"/>
</dbReference>
<reference evidence="2" key="2">
    <citation type="submission" date="2021-01" db="UniProtKB">
        <authorList>
            <consortium name="EnsemblPlants"/>
        </authorList>
    </citation>
    <scope>IDENTIFICATION</scope>
</reference>
<evidence type="ECO:0000313" key="2">
    <source>
        <dbReference type="EnsemblPlants" id="QL08p011766:mrna"/>
    </source>
</evidence>
<proteinExistence type="predicted"/>